<dbReference type="PANTHER" id="PTHR43537:SF5">
    <property type="entry name" value="UXU OPERON TRANSCRIPTIONAL REGULATOR"/>
    <property type="match status" value="1"/>
</dbReference>
<dbReference type="AlphaFoldDB" id="X1BL57"/>
<evidence type="ECO:0000256" key="1">
    <source>
        <dbReference type="ARBA" id="ARBA00023015"/>
    </source>
</evidence>
<dbReference type="EMBL" id="BART01022387">
    <property type="protein sequence ID" value="GAG95750.1"/>
    <property type="molecule type" value="Genomic_DNA"/>
</dbReference>
<evidence type="ECO:0000259" key="4">
    <source>
        <dbReference type="SMART" id="SM00895"/>
    </source>
</evidence>
<evidence type="ECO:0000313" key="5">
    <source>
        <dbReference type="EMBL" id="GAG95750.1"/>
    </source>
</evidence>
<feature type="domain" description="GntR C-terminal" evidence="4">
    <location>
        <begin position="30"/>
        <end position="154"/>
    </location>
</feature>
<dbReference type="SMART" id="SM00895">
    <property type="entry name" value="FCD"/>
    <property type="match status" value="1"/>
</dbReference>
<dbReference type="Pfam" id="PF07729">
    <property type="entry name" value="FCD"/>
    <property type="match status" value="1"/>
</dbReference>
<keyword evidence="3" id="KW-0804">Transcription</keyword>
<dbReference type="InterPro" id="IPR008920">
    <property type="entry name" value="TF_FadR/GntR_C"/>
</dbReference>
<organism evidence="5">
    <name type="scientific">marine sediment metagenome</name>
    <dbReference type="NCBI Taxonomy" id="412755"/>
    <lineage>
        <taxon>unclassified sequences</taxon>
        <taxon>metagenomes</taxon>
        <taxon>ecological metagenomes</taxon>
    </lineage>
</organism>
<name>X1BL57_9ZZZZ</name>
<sequence length="166" mass="19142">MRILETEDLLESYPGHGSFVPRISSRDIREVYSLRCILEEEAIRLAVENRKTEELNRLQETLNGMFEAANAGDTTKVTDLDYKFHQQIWVMADHTRLKNVLESITTRIRMYLAVQTQLYDDLAVGISDHELLVDALRTRDSEAGVQVIRNHLQVAAEVVLEYHKNT</sequence>
<evidence type="ECO:0000256" key="3">
    <source>
        <dbReference type="ARBA" id="ARBA00023163"/>
    </source>
</evidence>
<gene>
    <name evidence="5" type="ORF">S01H4_40991</name>
</gene>
<keyword evidence="2" id="KW-0238">DNA-binding</keyword>
<proteinExistence type="predicted"/>
<dbReference type="GO" id="GO:0003677">
    <property type="term" value="F:DNA binding"/>
    <property type="evidence" value="ECO:0007669"/>
    <property type="project" value="UniProtKB-KW"/>
</dbReference>
<dbReference type="PANTHER" id="PTHR43537">
    <property type="entry name" value="TRANSCRIPTIONAL REGULATOR, GNTR FAMILY"/>
    <property type="match status" value="1"/>
</dbReference>
<keyword evidence="1" id="KW-0805">Transcription regulation</keyword>
<reference evidence="5" key="1">
    <citation type="journal article" date="2014" name="Front. Microbiol.">
        <title>High frequency of phylogenetically diverse reductive dehalogenase-homologous genes in deep subseafloor sedimentary metagenomes.</title>
        <authorList>
            <person name="Kawai M."/>
            <person name="Futagami T."/>
            <person name="Toyoda A."/>
            <person name="Takaki Y."/>
            <person name="Nishi S."/>
            <person name="Hori S."/>
            <person name="Arai W."/>
            <person name="Tsubouchi T."/>
            <person name="Morono Y."/>
            <person name="Uchiyama I."/>
            <person name="Ito T."/>
            <person name="Fujiyama A."/>
            <person name="Inagaki F."/>
            <person name="Takami H."/>
        </authorList>
    </citation>
    <scope>NUCLEOTIDE SEQUENCE</scope>
    <source>
        <strain evidence="5">Expedition CK06-06</strain>
    </source>
</reference>
<dbReference type="Gene3D" id="1.20.120.530">
    <property type="entry name" value="GntR ligand-binding domain-like"/>
    <property type="match status" value="1"/>
</dbReference>
<dbReference type="InterPro" id="IPR011711">
    <property type="entry name" value="GntR_C"/>
</dbReference>
<dbReference type="SUPFAM" id="SSF48008">
    <property type="entry name" value="GntR ligand-binding domain-like"/>
    <property type="match status" value="1"/>
</dbReference>
<evidence type="ECO:0000256" key="2">
    <source>
        <dbReference type="ARBA" id="ARBA00023125"/>
    </source>
</evidence>
<comment type="caution">
    <text evidence="5">The sequence shown here is derived from an EMBL/GenBank/DDBJ whole genome shotgun (WGS) entry which is preliminary data.</text>
</comment>
<accession>X1BL57</accession>
<protein>
    <recommendedName>
        <fullName evidence="4">GntR C-terminal domain-containing protein</fullName>
    </recommendedName>
</protein>